<protein>
    <submittedName>
        <fullName evidence="2">HTH psq-type domain-containing protein</fullName>
    </submittedName>
</protein>
<evidence type="ECO:0000313" key="1">
    <source>
        <dbReference type="Proteomes" id="UP000887574"/>
    </source>
</evidence>
<reference evidence="2" key="1">
    <citation type="submission" date="2022-11" db="UniProtKB">
        <authorList>
            <consortium name="WormBaseParasite"/>
        </authorList>
    </citation>
    <scope>IDENTIFICATION</scope>
</reference>
<proteinExistence type="predicted"/>
<keyword evidence="1" id="KW-1185">Reference proteome</keyword>
<dbReference type="AlphaFoldDB" id="A0A915D4E2"/>
<dbReference type="WBParaSite" id="jg15793">
    <property type="protein sequence ID" value="jg15793"/>
    <property type="gene ID" value="jg15793"/>
</dbReference>
<sequence>MQRQKNNNQSQLAKQFGIPRGTLIGILNDKVAIQHAIDDGGSAKRQRMQTGQHTEMEEALVDFFLVDHRPEASLLLR</sequence>
<dbReference type="Proteomes" id="UP000887574">
    <property type="component" value="Unplaced"/>
</dbReference>
<evidence type="ECO:0000313" key="2">
    <source>
        <dbReference type="WBParaSite" id="jg15793"/>
    </source>
</evidence>
<accession>A0A915D4E2</accession>
<name>A0A915D4E2_9BILA</name>
<organism evidence="1 2">
    <name type="scientific">Ditylenchus dipsaci</name>
    <dbReference type="NCBI Taxonomy" id="166011"/>
    <lineage>
        <taxon>Eukaryota</taxon>
        <taxon>Metazoa</taxon>
        <taxon>Ecdysozoa</taxon>
        <taxon>Nematoda</taxon>
        <taxon>Chromadorea</taxon>
        <taxon>Rhabditida</taxon>
        <taxon>Tylenchina</taxon>
        <taxon>Tylenchomorpha</taxon>
        <taxon>Sphaerularioidea</taxon>
        <taxon>Anguinidae</taxon>
        <taxon>Anguininae</taxon>
        <taxon>Ditylenchus</taxon>
    </lineage>
</organism>